<evidence type="ECO:0000313" key="7">
    <source>
        <dbReference type="Proteomes" id="UP000241890"/>
    </source>
</evidence>
<evidence type="ECO:0000256" key="5">
    <source>
        <dbReference type="ARBA" id="ARBA00023212"/>
    </source>
</evidence>
<keyword evidence="3" id="KW-0963">Cytoplasm</keyword>
<dbReference type="Proteomes" id="UP000241890">
    <property type="component" value="Unassembled WGS sequence"/>
</dbReference>
<dbReference type="Pfam" id="PF05856">
    <property type="entry name" value="ARPC4"/>
    <property type="match status" value="1"/>
</dbReference>
<keyword evidence="4" id="KW-0009">Actin-binding</keyword>
<dbReference type="OrthoDB" id="336240at2759"/>
<comment type="caution">
    <text evidence="6">The sequence shown here is derived from an EMBL/GenBank/DDBJ whole genome shotgun (WGS) entry which is preliminary data.</text>
</comment>
<dbReference type="InterPro" id="IPR008384">
    <property type="entry name" value="ARPC4"/>
</dbReference>
<dbReference type="GO" id="GO:0034314">
    <property type="term" value="P:Arp2/3 complex-mediated actin nucleation"/>
    <property type="evidence" value="ECO:0007669"/>
    <property type="project" value="InterPro"/>
</dbReference>
<dbReference type="InterPro" id="IPR034666">
    <property type="entry name" value="ARPC2/4"/>
</dbReference>
<dbReference type="EMBL" id="BEYU01000068">
    <property type="protein sequence ID" value="GBG29947.1"/>
    <property type="molecule type" value="Genomic_DNA"/>
</dbReference>
<comment type="similarity">
    <text evidence="2">Belongs to the ARPC4 family.</text>
</comment>
<gene>
    <name evidence="6" type="ORF">FCC1311_061672</name>
</gene>
<keyword evidence="7" id="KW-1185">Reference proteome</keyword>
<feature type="non-terminal residue" evidence="6">
    <location>
        <position position="1"/>
    </location>
</feature>
<proteinExistence type="inferred from homology"/>
<keyword evidence="5" id="KW-0206">Cytoskeleton</keyword>
<dbReference type="GO" id="GO:0005885">
    <property type="term" value="C:Arp2/3 protein complex"/>
    <property type="evidence" value="ECO:0007669"/>
    <property type="project" value="InterPro"/>
</dbReference>
<evidence type="ECO:0000256" key="2">
    <source>
        <dbReference type="ARBA" id="ARBA00005919"/>
    </source>
</evidence>
<dbReference type="GO" id="GO:0030041">
    <property type="term" value="P:actin filament polymerization"/>
    <property type="evidence" value="ECO:0007669"/>
    <property type="project" value="InterPro"/>
</dbReference>
<dbReference type="PANTHER" id="PTHR22629">
    <property type="entry name" value="ARP2/3 COMPLEX 20 KD SUBUNIT"/>
    <property type="match status" value="1"/>
</dbReference>
<accession>A0A2R5GGD7</accession>
<dbReference type="Gene3D" id="3.30.1460.20">
    <property type="match status" value="1"/>
</dbReference>
<organism evidence="6 7">
    <name type="scientific">Hondaea fermentalgiana</name>
    <dbReference type="NCBI Taxonomy" id="2315210"/>
    <lineage>
        <taxon>Eukaryota</taxon>
        <taxon>Sar</taxon>
        <taxon>Stramenopiles</taxon>
        <taxon>Bigyra</taxon>
        <taxon>Labyrinthulomycetes</taxon>
        <taxon>Thraustochytrida</taxon>
        <taxon>Thraustochytriidae</taxon>
        <taxon>Hondaea</taxon>
    </lineage>
</organism>
<sequence>SRELLLQPITISRNANEKCYIEPSINSVRLSICIKQADEIEEILTDRFTRFLMQRAEQFVILRRKPLEGYDLSFLITHKHLEILWKHKLVDFVIQFMEEIDREINGMKIAVNTRARIVSHEFMRQFA</sequence>
<dbReference type="PANTHER" id="PTHR22629:SF0">
    <property type="entry name" value="ACTIN-RELATED PROTEIN 2_3 COMPLEX SUBUNIT 4"/>
    <property type="match status" value="1"/>
</dbReference>
<comment type="subcellular location">
    <subcellularLocation>
        <location evidence="1">Cytoplasm</location>
        <location evidence="1">Cytoskeleton</location>
    </subcellularLocation>
</comment>
<evidence type="ECO:0000313" key="6">
    <source>
        <dbReference type="EMBL" id="GBG29947.1"/>
    </source>
</evidence>
<dbReference type="InParanoid" id="A0A2R5GGD7"/>
<name>A0A2R5GGD7_9STRA</name>
<dbReference type="SUPFAM" id="SSF69645">
    <property type="entry name" value="Arp2/3 complex subunits"/>
    <property type="match status" value="1"/>
</dbReference>
<evidence type="ECO:0000256" key="4">
    <source>
        <dbReference type="ARBA" id="ARBA00023203"/>
    </source>
</evidence>
<protein>
    <submittedName>
        <fullName evidence="6">Actin-related protein 2/3 complex subunit 4</fullName>
    </submittedName>
</protein>
<evidence type="ECO:0000256" key="1">
    <source>
        <dbReference type="ARBA" id="ARBA00004245"/>
    </source>
</evidence>
<dbReference type="GO" id="GO:0051015">
    <property type="term" value="F:actin filament binding"/>
    <property type="evidence" value="ECO:0007669"/>
    <property type="project" value="TreeGrafter"/>
</dbReference>
<evidence type="ECO:0000256" key="3">
    <source>
        <dbReference type="ARBA" id="ARBA00022490"/>
    </source>
</evidence>
<reference evidence="6 7" key="1">
    <citation type="submission" date="2017-12" db="EMBL/GenBank/DDBJ databases">
        <title>Sequencing, de novo assembly and annotation of complete genome of a new Thraustochytrid species, strain FCC1311.</title>
        <authorList>
            <person name="Sedici K."/>
            <person name="Godart F."/>
            <person name="Aiese Cigliano R."/>
            <person name="Sanseverino W."/>
            <person name="Barakat M."/>
            <person name="Ortet P."/>
            <person name="Marechal E."/>
            <person name="Cagnac O."/>
            <person name="Amato A."/>
        </authorList>
    </citation>
    <scope>NUCLEOTIDE SEQUENCE [LARGE SCALE GENOMIC DNA]</scope>
</reference>
<dbReference type="AlphaFoldDB" id="A0A2R5GGD7"/>